<reference evidence="2" key="1">
    <citation type="journal article" date="2021" name="G3 (Bethesda)">
        <title>Genomic diversity, chromosomal rearrangements, and interspecies hybridization in the ogataea polymorpha species complex.</title>
        <authorList>
            <person name="Hanson S.J."/>
            <person name="Cinneide E.O."/>
            <person name="Salzberg L.I."/>
            <person name="Wolfe K.H."/>
            <person name="McGowan J."/>
            <person name="Fitzpatrick D.A."/>
            <person name="Matlin K."/>
        </authorList>
    </citation>
    <scope>NUCLEOTIDE SEQUENCE</scope>
    <source>
        <strain evidence="2">83-405-1</strain>
    </source>
</reference>
<feature type="compositionally biased region" description="Low complexity" evidence="1">
    <location>
        <begin position="342"/>
        <end position="354"/>
    </location>
</feature>
<protein>
    <submittedName>
        <fullName evidence="2">Uncharacterized protein</fullName>
    </submittedName>
</protein>
<feature type="region of interest" description="Disordered" evidence="1">
    <location>
        <begin position="266"/>
        <end position="305"/>
    </location>
</feature>
<dbReference type="Proteomes" id="UP000738402">
    <property type="component" value="Unassembled WGS sequence"/>
</dbReference>
<feature type="region of interest" description="Disordered" evidence="1">
    <location>
        <begin position="339"/>
        <end position="399"/>
    </location>
</feature>
<comment type="caution">
    <text evidence="2">The sequence shown here is derived from an EMBL/GenBank/DDBJ whole genome shotgun (WGS) entry which is preliminary data.</text>
</comment>
<evidence type="ECO:0000313" key="2">
    <source>
        <dbReference type="EMBL" id="KAG7730749.1"/>
    </source>
</evidence>
<proteinExistence type="predicted"/>
<feature type="compositionally biased region" description="Low complexity" evidence="1">
    <location>
        <begin position="294"/>
        <end position="305"/>
    </location>
</feature>
<organism evidence="2 3">
    <name type="scientific">Ogataea haglerorum</name>
    <dbReference type="NCBI Taxonomy" id="1937702"/>
    <lineage>
        <taxon>Eukaryota</taxon>
        <taxon>Fungi</taxon>
        <taxon>Dikarya</taxon>
        <taxon>Ascomycota</taxon>
        <taxon>Saccharomycotina</taxon>
        <taxon>Pichiomycetes</taxon>
        <taxon>Pichiales</taxon>
        <taxon>Pichiaceae</taxon>
        <taxon>Ogataea</taxon>
    </lineage>
</organism>
<accession>A0AAN6D9T0</accession>
<feature type="compositionally biased region" description="Polar residues" evidence="1">
    <location>
        <begin position="383"/>
        <end position="399"/>
    </location>
</feature>
<dbReference type="EMBL" id="JAHLUH010000001">
    <property type="protein sequence ID" value="KAG7730749.1"/>
    <property type="molecule type" value="Genomic_DNA"/>
</dbReference>
<dbReference type="AlphaFoldDB" id="A0AAN6D9T0"/>
<feature type="compositionally biased region" description="Polar residues" evidence="1">
    <location>
        <begin position="266"/>
        <end position="281"/>
    </location>
</feature>
<name>A0AAN6D9T0_9ASCO</name>
<evidence type="ECO:0000313" key="3">
    <source>
        <dbReference type="Proteomes" id="UP000738402"/>
    </source>
</evidence>
<gene>
    <name evidence="2" type="ORF">KL933_000544</name>
</gene>
<evidence type="ECO:0000256" key="1">
    <source>
        <dbReference type="SAM" id="MobiDB-lite"/>
    </source>
</evidence>
<feature type="region of interest" description="Disordered" evidence="1">
    <location>
        <begin position="1"/>
        <end position="34"/>
    </location>
</feature>
<sequence>MLSTPRSTRSKPAVSGVRSATTCPDPLGCGRLQPSRPVSPGLPLWYIGAGPRGPAGAAPLSCPSKIGTAKCGPAFIYFAAGVSEAPRIWKRPPPRRGHRHRRSAAISGDFDVQEFGLLPPMMSKSVPGSASCSLSGSSCGSPLKSPLGQLAAEDSTLSGRQKILLTSTPASAHEDPRTRYFITEDTKFESGSSVPRAVIDLDEVFMGSRAPARKTSRTMSAPELESFHIPKHSLLCSPKKSDVAIAEEITEEDFEDFEGSERLLTKTSTQNSELSSTNSGKGTPLQAGVLLGDNSSSNSLNSQSSSSSLQKNLAIVNTPSVSSLRGKVRYQSYYNSQQKINTQAASTPSSTATADSDRFGRRPCLMAPSSSSSPSSAFRGASKSRSPIRNLRYQTPPQKNPFQFEPVLYEIPKSFHRDHGYTASMSNPSVAKLDEPVAEPKMEAHKRSNSLFSTLSSKFHHRRKSSLLSTRSSPHKASIIEKTTDEVFGLHEYAHANDSTLLFDDQTLTEEVIGEPGPMIEVVEPKPVPALGRLSKNGPLKKHSKSRSTSFITFSSYDSKRSGTTGASRFFSWMIKSNRGERAADN</sequence>